<feature type="region of interest" description="Disordered" evidence="1">
    <location>
        <begin position="452"/>
        <end position="474"/>
    </location>
</feature>
<dbReference type="InterPro" id="IPR036638">
    <property type="entry name" value="HLH_DNA-bd_sf"/>
</dbReference>
<feature type="domain" description="BHLH" evidence="2">
    <location>
        <begin position="77"/>
        <end position="135"/>
    </location>
</feature>
<feature type="region of interest" description="Disordered" evidence="1">
    <location>
        <begin position="303"/>
        <end position="336"/>
    </location>
</feature>
<dbReference type="Proteomes" id="UP000613740">
    <property type="component" value="Unassembled WGS sequence"/>
</dbReference>
<feature type="region of interest" description="Disordered" evidence="1">
    <location>
        <begin position="216"/>
        <end position="235"/>
    </location>
</feature>
<keyword evidence="4" id="KW-1185">Reference proteome</keyword>
<sequence length="474" mass="44868">MGPTSEALAKGGLPTSAISIDAASLAAAAEEAAAALAAATASAVTIPAPRLALKGDGTAAKSGGHHDVGRRAAGAAQQLASHSSVEKQRRDRLNDLIEELGELAPAAAPGAALDSGAKRAKHVILADAAAALRRLHQDNQVLRTHLACASRMLAAAAASVSAAGAASATAGTSATAAPAAPAAPAAAAAAAAAAIATTTSAVSAPAATLPSAVAGTGGHAGGARDGNAGDMLQRSDSGSAFGTGATAAGCAGVGIAVADAGRTGSGPVSLPLPQPAYGSLPELPGTLSASFAAAAAALQLPLFAQPSPSPPPPPPPPAVVGAAQHPPTTLASSLPPAAGGSPALAAAAGLAAVTSIATAPHAPSWLVRVVCPPHASLVAVATAALARAGPPGSVALRGVRLVPRGGTIDTQAPLVSVEMVVSCECDLLPRIQQCVSAAVNTLASCANSGAGVSNGSGSGGASAAQPRQPMQPQP</sequence>
<organism evidence="3 4">
    <name type="scientific">Chlamydomonas schloesseri</name>
    <dbReference type="NCBI Taxonomy" id="2026947"/>
    <lineage>
        <taxon>Eukaryota</taxon>
        <taxon>Viridiplantae</taxon>
        <taxon>Chlorophyta</taxon>
        <taxon>core chlorophytes</taxon>
        <taxon>Chlorophyceae</taxon>
        <taxon>CS clade</taxon>
        <taxon>Chlamydomonadales</taxon>
        <taxon>Chlamydomonadaceae</taxon>
        <taxon>Chlamydomonas</taxon>
    </lineage>
</organism>
<dbReference type="Gene3D" id="4.10.280.10">
    <property type="entry name" value="Helix-loop-helix DNA-binding domain"/>
    <property type="match status" value="1"/>
</dbReference>
<dbReference type="InterPro" id="IPR011598">
    <property type="entry name" value="bHLH_dom"/>
</dbReference>
<accession>A0A835W9G6</accession>
<dbReference type="SUPFAM" id="SSF47459">
    <property type="entry name" value="HLH, helix-loop-helix DNA-binding domain"/>
    <property type="match status" value="1"/>
</dbReference>
<dbReference type="GO" id="GO:0046983">
    <property type="term" value="F:protein dimerization activity"/>
    <property type="evidence" value="ECO:0007669"/>
    <property type="project" value="InterPro"/>
</dbReference>
<dbReference type="SMART" id="SM00353">
    <property type="entry name" value="HLH"/>
    <property type="match status" value="1"/>
</dbReference>
<name>A0A835W9G6_9CHLO</name>
<evidence type="ECO:0000313" key="4">
    <source>
        <dbReference type="Proteomes" id="UP000613740"/>
    </source>
</evidence>
<comment type="caution">
    <text evidence="3">The sequence shown here is derived from an EMBL/GenBank/DDBJ whole genome shotgun (WGS) entry which is preliminary data.</text>
</comment>
<gene>
    <name evidence="3" type="ORF">HYH02_009513</name>
</gene>
<feature type="compositionally biased region" description="Pro residues" evidence="1">
    <location>
        <begin position="307"/>
        <end position="318"/>
    </location>
</feature>
<proteinExistence type="predicted"/>
<dbReference type="Pfam" id="PF00010">
    <property type="entry name" value="HLH"/>
    <property type="match status" value="1"/>
</dbReference>
<evidence type="ECO:0000256" key="1">
    <source>
        <dbReference type="SAM" id="MobiDB-lite"/>
    </source>
</evidence>
<dbReference type="PROSITE" id="PS50888">
    <property type="entry name" value="BHLH"/>
    <property type="match status" value="1"/>
</dbReference>
<dbReference type="EMBL" id="JAEHOD010000032">
    <property type="protein sequence ID" value="KAG2443099.1"/>
    <property type="molecule type" value="Genomic_DNA"/>
</dbReference>
<evidence type="ECO:0000259" key="2">
    <source>
        <dbReference type="PROSITE" id="PS50888"/>
    </source>
</evidence>
<reference evidence="3" key="1">
    <citation type="journal article" date="2020" name="bioRxiv">
        <title>Comparative genomics of Chlamydomonas.</title>
        <authorList>
            <person name="Craig R.J."/>
            <person name="Hasan A.R."/>
            <person name="Ness R.W."/>
            <person name="Keightley P.D."/>
        </authorList>
    </citation>
    <scope>NUCLEOTIDE SEQUENCE</scope>
    <source>
        <strain evidence="3">CCAP 11/173</strain>
    </source>
</reference>
<evidence type="ECO:0000313" key="3">
    <source>
        <dbReference type="EMBL" id="KAG2443099.1"/>
    </source>
</evidence>
<protein>
    <recommendedName>
        <fullName evidence="2">BHLH domain-containing protein</fullName>
    </recommendedName>
</protein>
<dbReference type="AlphaFoldDB" id="A0A835W9G6"/>